<accession>M1ABU2</accession>
<protein>
    <submittedName>
        <fullName evidence="1">Uncharacterized protein</fullName>
    </submittedName>
</protein>
<dbReference type="AlphaFoldDB" id="M1ABU2"/>
<reference evidence="2" key="1">
    <citation type="journal article" date="2011" name="Nature">
        <title>Genome sequence and analysis of the tuber crop potato.</title>
        <authorList>
            <consortium name="The Potato Genome Sequencing Consortium"/>
        </authorList>
    </citation>
    <scope>NUCLEOTIDE SEQUENCE [LARGE SCALE GENOMIC DNA]</scope>
    <source>
        <strain evidence="2">cv. DM1-3 516 R44</strain>
    </source>
</reference>
<evidence type="ECO:0000313" key="2">
    <source>
        <dbReference type="Proteomes" id="UP000011115"/>
    </source>
</evidence>
<organism evidence="1 2">
    <name type="scientific">Solanum tuberosum</name>
    <name type="common">Potato</name>
    <dbReference type="NCBI Taxonomy" id="4113"/>
    <lineage>
        <taxon>Eukaryota</taxon>
        <taxon>Viridiplantae</taxon>
        <taxon>Streptophyta</taxon>
        <taxon>Embryophyta</taxon>
        <taxon>Tracheophyta</taxon>
        <taxon>Spermatophyta</taxon>
        <taxon>Magnoliopsida</taxon>
        <taxon>eudicotyledons</taxon>
        <taxon>Gunneridae</taxon>
        <taxon>Pentapetalae</taxon>
        <taxon>asterids</taxon>
        <taxon>lamiids</taxon>
        <taxon>Solanales</taxon>
        <taxon>Solanaceae</taxon>
        <taxon>Solanoideae</taxon>
        <taxon>Solaneae</taxon>
        <taxon>Solanum</taxon>
    </lineage>
</organism>
<sequence>MENSSAPIFSTQPLHLLSSPLIVFFPTSSSQFFSPNFTISTILYFRSTQVDPFEEFVISDVELLQIRFQRFGALHVSSKSSSMSLLSLLLWFVCLATESQLTEDKKMLECVALSQIPDFQSGFSSDSSFLGLSTRSTRPRVLGFS</sequence>
<keyword evidence="2" id="KW-1185">Reference proteome</keyword>
<dbReference type="Gramene" id="PGSC0003DMT400019257">
    <property type="protein sequence ID" value="PGSC0003DMT400019257"/>
    <property type="gene ID" value="PGSC0003DMG400007447"/>
</dbReference>
<dbReference type="ExpressionAtlas" id="M1ABU2">
    <property type="expression patterns" value="baseline and differential"/>
</dbReference>
<evidence type="ECO:0000313" key="1">
    <source>
        <dbReference type="EnsemblPlants" id="PGSC0003DMT400019256"/>
    </source>
</evidence>
<dbReference type="PaxDb" id="4113-PGSC0003DMT400019256"/>
<reference evidence="1" key="2">
    <citation type="submission" date="2015-06" db="UniProtKB">
        <authorList>
            <consortium name="EnsemblPlants"/>
        </authorList>
    </citation>
    <scope>IDENTIFICATION</scope>
    <source>
        <strain evidence="1">DM1-3 516 R44</strain>
    </source>
</reference>
<dbReference type="Proteomes" id="UP000011115">
    <property type="component" value="Unassembled WGS sequence"/>
</dbReference>
<dbReference type="EnsemblPlants" id="PGSC0003DMT400019256">
    <property type="protein sequence ID" value="PGSC0003DMT400019256"/>
    <property type="gene ID" value="PGSC0003DMG400007447"/>
</dbReference>
<dbReference type="EnsemblPlants" id="PGSC0003DMT400019255">
    <property type="protein sequence ID" value="PGSC0003DMT400019255"/>
    <property type="gene ID" value="PGSC0003DMG400007447"/>
</dbReference>
<dbReference type="InParanoid" id="M1ABU2"/>
<dbReference type="Gramene" id="PGSC0003DMT400019256">
    <property type="protein sequence ID" value="PGSC0003DMT400019256"/>
    <property type="gene ID" value="PGSC0003DMG400007447"/>
</dbReference>
<dbReference type="EnsemblPlants" id="PGSC0003DMT400019257">
    <property type="protein sequence ID" value="PGSC0003DMT400019257"/>
    <property type="gene ID" value="PGSC0003DMG400007447"/>
</dbReference>
<dbReference type="HOGENOM" id="CLU_1790327_0_0_1"/>
<name>M1ABU2_SOLTU</name>
<proteinExistence type="predicted"/>
<dbReference type="Gramene" id="PGSC0003DMT400019255">
    <property type="protein sequence ID" value="PGSC0003DMT400019255"/>
    <property type="gene ID" value="PGSC0003DMG400007447"/>
</dbReference>